<dbReference type="RefSeq" id="WP_288199912.1">
    <property type="nucleotide sequence ID" value="NZ_LT608334.1"/>
</dbReference>
<dbReference type="AlphaFoldDB" id="A0A212LC15"/>
<feature type="transmembrane region" description="Helical" evidence="6">
    <location>
        <begin position="170"/>
        <end position="191"/>
    </location>
</feature>
<dbReference type="Pfam" id="PF02653">
    <property type="entry name" value="BPD_transp_2"/>
    <property type="match status" value="1"/>
</dbReference>
<evidence type="ECO:0000256" key="6">
    <source>
        <dbReference type="SAM" id="Phobius"/>
    </source>
</evidence>
<feature type="transmembrane region" description="Helical" evidence="6">
    <location>
        <begin position="259"/>
        <end position="289"/>
    </location>
</feature>
<dbReference type="PANTHER" id="PTHR32196:SF72">
    <property type="entry name" value="RIBOSE IMPORT PERMEASE PROTEIN RBSC"/>
    <property type="match status" value="1"/>
</dbReference>
<protein>
    <submittedName>
        <fullName evidence="7">Ribose transport system permease protein RbsC</fullName>
    </submittedName>
</protein>
<sequence length="328" mass="34154">MANIMETKPRQGIAVLGKYNIGTSATLLAIVVVLFVFLSLTSAVFPTPGNLSNLLRQTSINGIIALGMLMVIITAGIDLSVGAVVAIAGIVNALMLQAGVSMWVSIPLTLVIGAAIGVFNGILIHEVSITPFIATLGTLTIVRGLVMIMSGARMVANLPKEFGQIASGDVFGIPSMFIIWMALFLVTVFLLNYTQLGRNFFIIGSSKEVARLSGIRLRINMYAVYGLSSLYAALAGILLSSRLSMGVPTAGISYELDAIAAVVIGGGSLFGAAGSAIGAVLGAIIMQTIRNGGNLLGIDPFALQVIIGALILIAVGIDQFRMRRAEKG</sequence>
<dbReference type="EMBL" id="FMJD01000005">
    <property type="protein sequence ID" value="SCM75075.1"/>
    <property type="molecule type" value="Genomic_DNA"/>
</dbReference>
<feature type="transmembrane region" description="Helical" evidence="6">
    <location>
        <begin position="129"/>
        <end position="149"/>
    </location>
</feature>
<evidence type="ECO:0000256" key="4">
    <source>
        <dbReference type="ARBA" id="ARBA00022989"/>
    </source>
</evidence>
<evidence type="ECO:0000313" key="7">
    <source>
        <dbReference type="EMBL" id="SCM75075.1"/>
    </source>
</evidence>
<evidence type="ECO:0000256" key="1">
    <source>
        <dbReference type="ARBA" id="ARBA00004651"/>
    </source>
</evidence>
<proteinExistence type="predicted"/>
<evidence type="ECO:0000256" key="2">
    <source>
        <dbReference type="ARBA" id="ARBA00022475"/>
    </source>
</evidence>
<feature type="transmembrane region" description="Helical" evidence="6">
    <location>
        <begin position="103"/>
        <end position="123"/>
    </location>
</feature>
<reference evidence="7" key="1">
    <citation type="submission" date="2016-08" db="EMBL/GenBank/DDBJ databases">
        <authorList>
            <person name="Seilhamer J.J."/>
        </authorList>
    </citation>
    <scope>NUCLEOTIDE SEQUENCE</scope>
    <source>
        <strain evidence="7">86</strain>
    </source>
</reference>
<dbReference type="GO" id="GO:0005886">
    <property type="term" value="C:plasma membrane"/>
    <property type="evidence" value="ECO:0007669"/>
    <property type="project" value="UniProtKB-SubCell"/>
</dbReference>
<name>A0A212LC15_9HYPH</name>
<keyword evidence="4 6" id="KW-1133">Transmembrane helix</keyword>
<accession>A0A212LC15</accession>
<keyword evidence="3 6" id="KW-0812">Transmembrane</keyword>
<dbReference type="PANTHER" id="PTHR32196">
    <property type="entry name" value="ABC TRANSPORTER PERMEASE PROTEIN YPHD-RELATED-RELATED"/>
    <property type="match status" value="1"/>
</dbReference>
<dbReference type="InterPro" id="IPR001851">
    <property type="entry name" value="ABC_transp_permease"/>
</dbReference>
<comment type="subcellular location">
    <subcellularLocation>
        <location evidence="1">Cell membrane</location>
        <topology evidence="1">Multi-pass membrane protein</topology>
    </subcellularLocation>
</comment>
<evidence type="ECO:0000256" key="5">
    <source>
        <dbReference type="ARBA" id="ARBA00023136"/>
    </source>
</evidence>
<feature type="transmembrane region" description="Helical" evidence="6">
    <location>
        <begin position="21"/>
        <end position="43"/>
    </location>
</feature>
<gene>
    <name evidence="7" type="primary">rbsC</name>
    <name evidence="7" type="ORF">KL86PLE_130476</name>
</gene>
<keyword evidence="5 6" id="KW-0472">Membrane</keyword>
<keyword evidence="2" id="KW-1003">Cell membrane</keyword>
<evidence type="ECO:0000256" key="3">
    <source>
        <dbReference type="ARBA" id="ARBA00022692"/>
    </source>
</evidence>
<feature type="transmembrane region" description="Helical" evidence="6">
    <location>
        <begin position="219"/>
        <end position="239"/>
    </location>
</feature>
<organism evidence="7">
    <name type="scientific">uncultured Pleomorphomonas sp</name>
    <dbReference type="NCBI Taxonomy" id="442121"/>
    <lineage>
        <taxon>Bacteria</taxon>
        <taxon>Pseudomonadati</taxon>
        <taxon>Pseudomonadota</taxon>
        <taxon>Alphaproteobacteria</taxon>
        <taxon>Hyphomicrobiales</taxon>
        <taxon>Pleomorphomonadaceae</taxon>
        <taxon>Pleomorphomonas</taxon>
        <taxon>environmental samples</taxon>
    </lineage>
</organism>
<dbReference type="CDD" id="cd06579">
    <property type="entry name" value="TM_PBP1_transp_AraH_like"/>
    <property type="match status" value="1"/>
</dbReference>
<feature type="transmembrane region" description="Helical" evidence="6">
    <location>
        <begin position="63"/>
        <end position="91"/>
    </location>
</feature>
<dbReference type="GO" id="GO:0022857">
    <property type="term" value="F:transmembrane transporter activity"/>
    <property type="evidence" value="ECO:0007669"/>
    <property type="project" value="InterPro"/>
</dbReference>
<feature type="transmembrane region" description="Helical" evidence="6">
    <location>
        <begin position="301"/>
        <end position="320"/>
    </location>
</feature>